<dbReference type="GO" id="GO:0016811">
    <property type="term" value="F:hydrolase activity, acting on carbon-nitrogen (but not peptide) bonds, in linear amides"/>
    <property type="evidence" value="ECO:0007669"/>
    <property type="project" value="TreeGrafter"/>
</dbReference>
<name>A0A429X6M2_SIMTE</name>
<dbReference type="PANTHER" id="PTHR43674">
    <property type="entry name" value="NITRILASE C965.09-RELATED"/>
    <property type="match status" value="1"/>
</dbReference>
<dbReference type="Gene3D" id="3.60.110.10">
    <property type="entry name" value="Carbon-nitrogen hydrolase"/>
    <property type="match status" value="1"/>
</dbReference>
<dbReference type="AlphaFoldDB" id="A0A429X6M2"/>
<dbReference type="OrthoDB" id="9811121at2"/>
<dbReference type="PANTHER" id="PTHR43674:SF16">
    <property type="entry name" value="CARBON-NITROGEN FAMILY, PUTATIVE (AFU_ORTHOLOGUE AFUA_5G02350)-RELATED"/>
    <property type="match status" value="1"/>
</dbReference>
<dbReference type="PROSITE" id="PS50263">
    <property type="entry name" value="CN_HYDROLASE"/>
    <property type="match status" value="1"/>
</dbReference>
<proteinExistence type="predicted"/>
<feature type="domain" description="CN hydrolase" evidence="2">
    <location>
        <begin position="30"/>
        <end position="264"/>
    </location>
</feature>
<dbReference type="Proteomes" id="UP000287296">
    <property type="component" value="Unassembled WGS sequence"/>
</dbReference>
<evidence type="ECO:0000256" key="1">
    <source>
        <dbReference type="ARBA" id="ARBA00022801"/>
    </source>
</evidence>
<dbReference type="Pfam" id="PF00795">
    <property type="entry name" value="CN_hydrolase"/>
    <property type="match status" value="1"/>
</dbReference>
<dbReference type="CDD" id="cd07197">
    <property type="entry name" value="nitrilase"/>
    <property type="match status" value="1"/>
</dbReference>
<organism evidence="3 4">
    <name type="scientific">Siminovitchia terrae</name>
    <name type="common">Bacillus terrae</name>
    <dbReference type="NCBI Taxonomy" id="1914933"/>
    <lineage>
        <taxon>Bacteria</taxon>
        <taxon>Bacillati</taxon>
        <taxon>Bacillota</taxon>
        <taxon>Bacilli</taxon>
        <taxon>Bacillales</taxon>
        <taxon>Bacillaceae</taxon>
        <taxon>Siminovitchia</taxon>
    </lineage>
</organism>
<dbReference type="InterPro" id="IPR050345">
    <property type="entry name" value="Aliph_Amidase/BUP"/>
</dbReference>
<evidence type="ECO:0000259" key="2">
    <source>
        <dbReference type="PROSITE" id="PS50263"/>
    </source>
</evidence>
<sequence>MIGFYYFPGVLCGTLLAISPRQRVERREELRLSIAQIETKLNDKAFNLGKISYFLKKAKEEQSDLVVFPELCVTGYLIGPWLREAAEKKDGPSIRFIQKLCNELEISTIISFPEIYNDQYYVTAAYINNQGEVLGFYRKTHLYDQEAIYFSHGEKVPVFQTEFGKIGIMGCFDIEFPEVARILRLKGADIILIPTSNMAPYKEYQRIYTQCRAMENEVPLALCNRIGTEGDLTFIGGSTFIDARGETHILLTEKEELITQSVLLFKSTDSKLSKVLNNNENLYRELTL</sequence>
<accession>A0A429X6M2</accession>
<dbReference type="EMBL" id="QYTW02000014">
    <property type="protein sequence ID" value="RST59012.1"/>
    <property type="molecule type" value="Genomic_DNA"/>
</dbReference>
<evidence type="ECO:0000313" key="3">
    <source>
        <dbReference type="EMBL" id="RST59012.1"/>
    </source>
</evidence>
<dbReference type="InterPro" id="IPR003010">
    <property type="entry name" value="C-N_Hydrolase"/>
</dbReference>
<gene>
    <name evidence="3" type="ORF">D5F11_014045</name>
</gene>
<keyword evidence="1 3" id="KW-0378">Hydrolase</keyword>
<evidence type="ECO:0000313" key="4">
    <source>
        <dbReference type="Proteomes" id="UP000287296"/>
    </source>
</evidence>
<dbReference type="InterPro" id="IPR036526">
    <property type="entry name" value="C-N_Hydrolase_sf"/>
</dbReference>
<comment type="caution">
    <text evidence="3">The sequence shown here is derived from an EMBL/GenBank/DDBJ whole genome shotgun (WGS) entry which is preliminary data.</text>
</comment>
<protein>
    <submittedName>
        <fullName evidence="3">Carbon-nitrogen hydrolase family protein</fullName>
    </submittedName>
</protein>
<reference evidence="3 4" key="1">
    <citation type="submission" date="2018-12" db="EMBL/GenBank/DDBJ databases">
        <authorList>
            <person name="Sun L."/>
            <person name="Chen Z."/>
        </authorList>
    </citation>
    <scope>NUCLEOTIDE SEQUENCE [LARGE SCALE GENOMIC DNA]</scope>
    <source>
        <strain evidence="3 4">LMG 29736</strain>
    </source>
</reference>
<dbReference type="SUPFAM" id="SSF56317">
    <property type="entry name" value="Carbon-nitrogen hydrolase"/>
    <property type="match status" value="1"/>
</dbReference>